<dbReference type="InterPro" id="IPR013783">
    <property type="entry name" value="Ig-like_fold"/>
</dbReference>
<keyword evidence="6" id="KW-1185">Reference proteome</keyword>
<dbReference type="AlphaFoldDB" id="A0A8T0EGT8"/>
<dbReference type="EMBL" id="JABXBU010002228">
    <property type="protein sequence ID" value="KAF8771860.1"/>
    <property type="molecule type" value="Genomic_DNA"/>
</dbReference>
<evidence type="ECO:0000256" key="3">
    <source>
        <dbReference type="ARBA" id="ARBA00023157"/>
    </source>
</evidence>
<keyword evidence="2" id="KW-0964">Secreted</keyword>
<dbReference type="GO" id="GO:0005615">
    <property type="term" value="C:extracellular space"/>
    <property type="evidence" value="ECO:0007669"/>
    <property type="project" value="InterPro"/>
</dbReference>
<keyword evidence="3" id="KW-1015">Disulfide bond</keyword>
<accession>A0A8T0EGT8</accession>
<dbReference type="Proteomes" id="UP000807504">
    <property type="component" value="Unassembled WGS sequence"/>
</dbReference>
<proteinExistence type="predicted"/>
<name>A0A8T0EGT8_ARGBR</name>
<dbReference type="PANTHER" id="PTHR11412:SF166">
    <property type="entry name" value="NTR DOMAIN-CONTAINING PROTEIN"/>
    <property type="match status" value="1"/>
</dbReference>
<dbReference type="SUPFAM" id="SSF49410">
    <property type="entry name" value="Alpha-macroglobulin receptor domain"/>
    <property type="match status" value="1"/>
</dbReference>
<dbReference type="CDD" id="cd02896">
    <property type="entry name" value="complement_C3_C4_C5"/>
    <property type="match status" value="1"/>
</dbReference>
<dbReference type="Gene3D" id="1.50.10.20">
    <property type="match status" value="1"/>
</dbReference>
<dbReference type="InterPro" id="IPR050473">
    <property type="entry name" value="A2M/Complement_sys"/>
</dbReference>
<sequence>MVFLKKIFVHLNLPYSVIRNQQVEIPVTVFNYGPKKISVVVYMYGVKGLCTGVKEGKKSERKRLIIEARSAATATFPIVPLKIGTFEIKVMALTTDDGDTIIRVLNVVPEGESVEVIIPITLDPTNELGRLNTNISTSTYSDSIDPDTKSQYTVIKLATPDEALAGTESFTITAKGGPFPSIVEPALENFEKFLLTPHGSGEQNIMFLSTTFYAMRYLKATGKITEEVEKRGYDLIRQGYRNQLLFKKEDGSYAVFQNTPTSTWLTAFVIRVLCQVSELIQIEEKVMSSGVRWLINNQQWDGSFVEMSHSYCENMAGGVHGKIYLTAFVFLTLEECKSEDMDHILEKDKAILYLENNFSSVNQTLAVSVVAYALFLSDRHLKEEANDRLMSVAKRDQDSNFIYWEANGQAASIEATSYALLSRILQKDMRTCNSIVNWLNTQRLQSGSFKSTQDTTIGLQALSEYAIKAPMLSIELVVDISSSADESFKKYLKFEEENAHVLQVVKVNKVDGNLLIKTTGHGIVSLEGKLRYNVITPKEKMCKFDLSVNVSELEMDTEDDDLISKIDPRSRPRQIPILGDGLHLKGAKRSKRKAVFEDSELIMNVSICVRYLGNKTTGMTIVEIGIFSGFHLDEEDLRKLQYNPKHKIERYEKSSKGLILYLKTVPNNEPYCFDFYVVRDYIVGETLRSSIKVYDHYNHVWKGQVVKEINQENGLFNITFEIDEVIQEGIEKNQQLQFETRQLFIRDKCVPMLKNKTYLIMGKDEESYTRDRGQLQRRYLLDQSSIIHPWTSIKEANNRYLQRALDSLVRHLKKESCLE</sequence>
<dbReference type="InterPro" id="IPR018933">
    <property type="entry name" value="Netrin_module_non-TIMP"/>
</dbReference>
<evidence type="ECO:0000256" key="1">
    <source>
        <dbReference type="ARBA" id="ARBA00004613"/>
    </source>
</evidence>
<dbReference type="InterPro" id="IPR001134">
    <property type="entry name" value="Netrin_domain"/>
</dbReference>
<dbReference type="SMART" id="SM01419">
    <property type="entry name" value="Thiol-ester_cl"/>
    <property type="match status" value="1"/>
</dbReference>
<dbReference type="GO" id="GO:0004866">
    <property type="term" value="F:endopeptidase inhibitor activity"/>
    <property type="evidence" value="ECO:0007669"/>
    <property type="project" value="InterPro"/>
</dbReference>
<gene>
    <name evidence="5" type="ORF">HNY73_019228</name>
</gene>
<organism evidence="5 6">
    <name type="scientific">Argiope bruennichi</name>
    <name type="common">Wasp spider</name>
    <name type="synonym">Aranea bruennichi</name>
    <dbReference type="NCBI Taxonomy" id="94029"/>
    <lineage>
        <taxon>Eukaryota</taxon>
        <taxon>Metazoa</taxon>
        <taxon>Ecdysozoa</taxon>
        <taxon>Arthropoda</taxon>
        <taxon>Chelicerata</taxon>
        <taxon>Arachnida</taxon>
        <taxon>Araneae</taxon>
        <taxon>Araneomorphae</taxon>
        <taxon>Entelegynae</taxon>
        <taxon>Araneoidea</taxon>
        <taxon>Araneidae</taxon>
        <taxon>Argiope</taxon>
    </lineage>
</organism>
<dbReference type="InterPro" id="IPR008930">
    <property type="entry name" value="Terpenoid_cyclase/PrenylTrfase"/>
</dbReference>
<dbReference type="InterPro" id="IPR008993">
    <property type="entry name" value="TIMP-like_OB-fold"/>
</dbReference>
<dbReference type="Gene3D" id="2.60.40.10">
    <property type="entry name" value="Immunoglobulins"/>
    <property type="match status" value="1"/>
</dbReference>
<evidence type="ECO:0000313" key="5">
    <source>
        <dbReference type="EMBL" id="KAF8771860.1"/>
    </source>
</evidence>
<evidence type="ECO:0000313" key="6">
    <source>
        <dbReference type="Proteomes" id="UP000807504"/>
    </source>
</evidence>
<evidence type="ECO:0000259" key="4">
    <source>
        <dbReference type="PROSITE" id="PS50189"/>
    </source>
</evidence>
<dbReference type="PROSITE" id="PS50189">
    <property type="entry name" value="NTR"/>
    <property type="match status" value="1"/>
</dbReference>
<dbReference type="Pfam" id="PF07677">
    <property type="entry name" value="A2M_recep"/>
    <property type="match status" value="1"/>
</dbReference>
<dbReference type="PANTHER" id="PTHR11412">
    <property type="entry name" value="MACROGLOBULIN / COMPLEMENT"/>
    <property type="match status" value="1"/>
</dbReference>
<reference evidence="5" key="1">
    <citation type="journal article" date="2020" name="bioRxiv">
        <title>Chromosome-level reference genome of the European wasp spider Argiope bruennichi: a resource for studies on range expansion and evolutionary adaptation.</title>
        <authorList>
            <person name="Sheffer M.M."/>
            <person name="Hoppe A."/>
            <person name="Krehenwinkel H."/>
            <person name="Uhl G."/>
            <person name="Kuss A.W."/>
            <person name="Jensen L."/>
            <person name="Jensen C."/>
            <person name="Gillespie R.G."/>
            <person name="Hoff K.J."/>
            <person name="Prost S."/>
        </authorList>
    </citation>
    <scope>NUCLEOTIDE SEQUENCE</scope>
</reference>
<dbReference type="InterPro" id="IPR009048">
    <property type="entry name" value="A-macroglobulin_rcpt-bd"/>
</dbReference>
<dbReference type="Gene3D" id="2.60.40.690">
    <property type="entry name" value="Alpha-macroglobulin, receptor-binding domain"/>
    <property type="match status" value="1"/>
</dbReference>
<dbReference type="SUPFAM" id="SSF50242">
    <property type="entry name" value="TIMP-like"/>
    <property type="match status" value="1"/>
</dbReference>
<dbReference type="InterPro" id="IPR001599">
    <property type="entry name" value="Macroglobln_a2"/>
</dbReference>
<feature type="domain" description="NTR" evidence="4">
    <location>
        <begin position="654"/>
        <end position="817"/>
    </location>
</feature>
<comment type="caution">
    <text evidence="5">The sequence shown here is derived from an EMBL/GenBank/DDBJ whole genome shotgun (WGS) entry which is preliminary data.</text>
</comment>
<dbReference type="SUPFAM" id="SSF48239">
    <property type="entry name" value="Terpenoid cyclases/Protein prenyltransferases"/>
    <property type="match status" value="1"/>
</dbReference>
<comment type="subcellular location">
    <subcellularLocation>
        <location evidence="1">Secreted</location>
    </subcellularLocation>
</comment>
<dbReference type="InterPro" id="IPR036595">
    <property type="entry name" value="A-macroglobulin_rcpt-bd_sf"/>
</dbReference>
<reference evidence="5" key="2">
    <citation type="submission" date="2020-06" db="EMBL/GenBank/DDBJ databases">
        <authorList>
            <person name="Sheffer M."/>
        </authorList>
    </citation>
    <scope>NUCLEOTIDE SEQUENCE</scope>
</reference>
<evidence type="ECO:0000256" key="2">
    <source>
        <dbReference type="ARBA" id="ARBA00022525"/>
    </source>
</evidence>
<dbReference type="InterPro" id="IPR011626">
    <property type="entry name" value="Alpha-macroglobulin_TED"/>
</dbReference>
<dbReference type="InterPro" id="IPR047565">
    <property type="entry name" value="Alpha-macroglob_thiol-ester_cl"/>
</dbReference>
<dbReference type="Pfam" id="PF07678">
    <property type="entry name" value="TED_complement"/>
    <property type="match status" value="1"/>
</dbReference>
<dbReference type="Pfam" id="PF00207">
    <property type="entry name" value="A2M"/>
    <property type="match status" value="1"/>
</dbReference>
<protein>
    <submittedName>
        <fullName evidence="5">Complement C3-like protein</fullName>
    </submittedName>
</protein>
<dbReference type="Gene3D" id="2.60.120.1540">
    <property type="match status" value="1"/>
</dbReference>
<dbReference type="SMART" id="SM01361">
    <property type="entry name" value="A2M_recep"/>
    <property type="match status" value="1"/>
</dbReference>
<dbReference type="SMART" id="SM00643">
    <property type="entry name" value="C345C"/>
    <property type="match status" value="1"/>
</dbReference>